<feature type="signal peptide" evidence="3">
    <location>
        <begin position="1"/>
        <end position="22"/>
    </location>
</feature>
<dbReference type="Pfam" id="PF04185">
    <property type="entry name" value="Phosphoesterase"/>
    <property type="match status" value="1"/>
</dbReference>
<keyword evidence="1" id="KW-0378">Hydrolase</keyword>
<dbReference type="Proteomes" id="UP000003586">
    <property type="component" value="Chromosome"/>
</dbReference>
<dbReference type="KEGG" id="nso:NIASO_09700"/>
<feature type="chain" id="PRO_5004789048" description="40-residue YVTN family beta-propeller repeat-containing protein" evidence="3">
    <location>
        <begin position="23"/>
        <end position="815"/>
    </location>
</feature>
<evidence type="ECO:0000313" key="4">
    <source>
        <dbReference type="EMBL" id="AHF15353.1"/>
    </source>
</evidence>
<dbReference type="Gene3D" id="3.40.720.10">
    <property type="entry name" value="Alkaline Phosphatase, subunit A"/>
    <property type="match status" value="1"/>
</dbReference>
<evidence type="ECO:0000313" key="5">
    <source>
        <dbReference type="Proteomes" id="UP000003586"/>
    </source>
</evidence>
<evidence type="ECO:0000256" key="1">
    <source>
        <dbReference type="ARBA" id="ARBA00022801"/>
    </source>
</evidence>
<sequence>MKSIGKAFIGGLMLGLPFITTAQTLQQLEAKKIQLPNEWSLTPAGTNITLGDLPLNLVISNSRKLAAVTNNGQSTQTIDLIDIKSQKRLDSIIIARSWYGLAFSGNDQFIYASGGHNNQVDRYEIKKNRLALKDSFVLGKKWPNRIGTAGLDVDDKTTNQLYVVTREDSSLYVFDLNTKKIKNKIGLGAEAYACKLSPDRKLLYISVWGDAKVLIWDVTAQKIAAQIHVGSHPNEMTLSKNGKLLFVANANDNSVSVINTETRAVVETLNAALYPNAPSGSTSNGVALSEDNKTLYVANADNNCLAVFDISNTGNSVSKGFIPVGWYPTNVRVVGNQLLVTNGKGLSSLPNPYGPNPTHTKESVARHKGDNNQPAKVQYIAGLFTGTLSFIPTPTAQQLAVYSQAVYKNTPYSKDKELIASGEAGNPIPMKVGGASPIKYVFYVIKENRTFDQVLGDVEKGNGDTSLCIFGKRITPNLHKIVNDFVLLDNFYVNAEVSADGHNWSMGAYATDYLEKTWPSSYGGRGGTYGGEGERKIANNRDGFIWDHAKRNKVSFRTYGEFADNGKANLEVLKGHFATYTGFNLSVADTTRFQQWKKDFDSLLAIHALPQLSTVRFGNDHTEGMRAGRHTPYAHVADNDLAVGMFIDYISKSPIWKECAIFILEDDAQNGPDHVDAHRSTAYVISPYVKRNYVDHTMYSTTGVLRTMELILGMPPMTQYDAAATPLWRSFTSKADYTGFDHLPANVNLSDRNPSKGKLALMSEKFNWSEEDAVPDLVFNDILWMGLKGTPAPSPVRAAFLQFKEKKKDARKDDD</sequence>
<dbReference type="InterPro" id="IPR051200">
    <property type="entry name" value="Host-pathogen_enzymatic-act"/>
</dbReference>
<dbReference type="InterPro" id="IPR017850">
    <property type="entry name" value="Alkaline_phosphatase_core_sf"/>
</dbReference>
<dbReference type="STRING" id="929713.NIASO_09700"/>
<reference evidence="4 5" key="1">
    <citation type="submission" date="2013-12" db="EMBL/GenBank/DDBJ databases">
        <authorList>
            <consortium name="DOE Joint Genome Institute"/>
            <person name="Eisen J."/>
            <person name="Huntemann M."/>
            <person name="Han J."/>
            <person name="Chen A."/>
            <person name="Kyrpides N."/>
            <person name="Mavromatis K."/>
            <person name="Markowitz V."/>
            <person name="Palaniappan K."/>
            <person name="Ivanova N."/>
            <person name="Schaumberg A."/>
            <person name="Pati A."/>
            <person name="Liolios K."/>
            <person name="Nordberg H.P."/>
            <person name="Cantor M.N."/>
            <person name="Hua S.X."/>
            <person name="Woyke T."/>
        </authorList>
    </citation>
    <scope>NUCLEOTIDE SEQUENCE [LARGE SCALE GENOMIC DNA]</scope>
    <source>
        <strain evidence="5">DSM 19437</strain>
    </source>
</reference>
<dbReference type="PANTHER" id="PTHR47197">
    <property type="entry name" value="PROTEIN NIRF"/>
    <property type="match status" value="1"/>
</dbReference>
<proteinExistence type="predicted"/>
<dbReference type="InterPro" id="IPR011964">
    <property type="entry name" value="YVTN_b-propeller_repeat"/>
</dbReference>
<feature type="compositionally biased region" description="Basic and acidic residues" evidence="2">
    <location>
        <begin position="359"/>
        <end position="369"/>
    </location>
</feature>
<dbReference type="SUPFAM" id="SSF50969">
    <property type="entry name" value="YVTN repeat-like/Quinoprotein amine dehydrogenase"/>
    <property type="match status" value="1"/>
</dbReference>
<evidence type="ECO:0000256" key="3">
    <source>
        <dbReference type="SAM" id="SignalP"/>
    </source>
</evidence>
<dbReference type="Pfam" id="PF10282">
    <property type="entry name" value="Lactonase"/>
    <property type="match status" value="1"/>
</dbReference>
<dbReference type="InterPro" id="IPR011042">
    <property type="entry name" value="6-blade_b-propeller_TolB-like"/>
</dbReference>
<protein>
    <recommendedName>
        <fullName evidence="6">40-residue YVTN family beta-propeller repeat-containing protein</fullName>
    </recommendedName>
</protein>
<dbReference type="PANTHER" id="PTHR47197:SF3">
    <property type="entry name" value="DIHYDRO-HEME D1 DEHYDROGENASE"/>
    <property type="match status" value="1"/>
</dbReference>
<dbReference type="eggNOG" id="COG3391">
    <property type="taxonomic scope" value="Bacteria"/>
</dbReference>
<dbReference type="GO" id="GO:0016788">
    <property type="term" value="F:hydrolase activity, acting on ester bonds"/>
    <property type="evidence" value="ECO:0007669"/>
    <property type="project" value="InterPro"/>
</dbReference>
<name>W0F0K5_9BACT</name>
<dbReference type="InterPro" id="IPR011044">
    <property type="entry name" value="Quino_amine_DH_bsu"/>
</dbReference>
<keyword evidence="5" id="KW-1185">Reference proteome</keyword>
<dbReference type="InterPro" id="IPR007312">
    <property type="entry name" value="Phosphoesterase"/>
</dbReference>
<evidence type="ECO:0000256" key="2">
    <source>
        <dbReference type="SAM" id="MobiDB-lite"/>
    </source>
</evidence>
<dbReference type="HOGENOM" id="CLU_012789_0_0_10"/>
<gene>
    <name evidence="4" type="ORF">NIASO_09700</name>
</gene>
<dbReference type="SUPFAM" id="SSF53649">
    <property type="entry name" value="Alkaline phosphatase-like"/>
    <property type="match status" value="1"/>
</dbReference>
<dbReference type="InterPro" id="IPR015943">
    <property type="entry name" value="WD40/YVTN_repeat-like_dom_sf"/>
</dbReference>
<dbReference type="NCBIfam" id="TIGR02276">
    <property type="entry name" value="beta_rpt_yvtn"/>
    <property type="match status" value="1"/>
</dbReference>
<dbReference type="AlphaFoldDB" id="W0F0K5"/>
<keyword evidence="3" id="KW-0732">Signal</keyword>
<accession>W0F0K5</accession>
<dbReference type="Gene3D" id="2.130.10.10">
    <property type="entry name" value="YVTN repeat-like/Quinoprotein amine dehydrogenase"/>
    <property type="match status" value="2"/>
</dbReference>
<dbReference type="RefSeq" id="WP_008584222.1">
    <property type="nucleotide sequence ID" value="NZ_CP007035.1"/>
</dbReference>
<dbReference type="Gene3D" id="2.120.10.30">
    <property type="entry name" value="TolB, C-terminal domain"/>
    <property type="match status" value="1"/>
</dbReference>
<feature type="region of interest" description="Disordered" evidence="2">
    <location>
        <begin position="346"/>
        <end position="369"/>
    </location>
</feature>
<dbReference type="InterPro" id="IPR019405">
    <property type="entry name" value="Lactonase_7-beta_prop"/>
</dbReference>
<evidence type="ECO:0008006" key="6">
    <source>
        <dbReference type="Google" id="ProtNLM"/>
    </source>
</evidence>
<organism evidence="4 5">
    <name type="scientific">Niabella soli DSM 19437</name>
    <dbReference type="NCBI Taxonomy" id="929713"/>
    <lineage>
        <taxon>Bacteria</taxon>
        <taxon>Pseudomonadati</taxon>
        <taxon>Bacteroidota</taxon>
        <taxon>Chitinophagia</taxon>
        <taxon>Chitinophagales</taxon>
        <taxon>Chitinophagaceae</taxon>
        <taxon>Niabella</taxon>
    </lineage>
</organism>
<dbReference type="EMBL" id="CP007035">
    <property type="protein sequence ID" value="AHF15353.1"/>
    <property type="molecule type" value="Genomic_DNA"/>
</dbReference>